<feature type="domain" description="TGS" evidence="8">
    <location>
        <begin position="412"/>
        <end position="473"/>
    </location>
</feature>
<evidence type="ECO:0000256" key="3">
    <source>
        <dbReference type="ARBA" id="ARBA00048244"/>
    </source>
</evidence>
<feature type="compositionally biased region" description="Basic and acidic residues" evidence="5">
    <location>
        <begin position="11"/>
        <end position="22"/>
    </location>
</feature>
<dbReference type="InterPro" id="IPR006674">
    <property type="entry name" value="HD_domain"/>
</dbReference>
<dbReference type="SUPFAM" id="SSF55021">
    <property type="entry name" value="ACT-like"/>
    <property type="match status" value="1"/>
</dbReference>
<dbReference type="Gene3D" id="1.10.3210.10">
    <property type="entry name" value="Hypothetical protein af1432"/>
    <property type="match status" value="1"/>
</dbReference>
<comment type="function">
    <text evidence="4">In eubacteria ppGpp (guanosine 3'-diphosphate 5'-diphosphate) is a mediator of the stringent response that coordinates a variety of cellular activities in response to changes in nutritional abundance.</text>
</comment>
<dbReference type="PROSITE" id="PS51671">
    <property type="entry name" value="ACT"/>
    <property type="match status" value="1"/>
</dbReference>
<dbReference type="SUPFAM" id="SSF81301">
    <property type="entry name" value="Nucleotidyltransferase"/>
    <property type="match status" value="1"/>
</dbReference>
<feature type="region of interest" description="Disordered" evidence="5">
    <location>
        <begin position="1"/>
        <end position="22"/>
    </location>
</feature>
<dbReference type="InterPro" id="IPR045865">
    <property type="entry name" value="ACT-like_dom_sf"/>
</dbReference>
<reference evidence="9" key="2">
    <citation type="submission" date="2021-04" db="EMBL/GenBank/DDBJ databases">
        <authorList>
            <person name="Gilroy R."/>
        </authorList>
    </citation>
    <scope>NUCLEOTIDE SEQUENCE</scope>
    <source>
        <strain evidence="9">CHK179-28034</strain>
    </source>
</reference>
<dbReference type="InterPro" id="IPR045600">
    <property type="entry name" value="RelA/SpoT_AH_RIS"/>
</dbReference>
<dbReference type="SMART" id="SM00471">
    <property type="entry name" value="HDc"/>
    <property type="match status" value="1"/>
</dbReference>
<dbReference type="EMBL" id="DXBR01000122">
    <property type="protein sequence ID" value="HIZ40847.1"/>
    <property type="molecule type" value="Genomic_DNA"/>
</dbReference>
<dbReference type="FunFam" id="1.10.3210.10:FF:000001">
    <property type="entry name" value="GTP pyrophosphokinase RelA"/>
    <property type="match status" value="1"/>
</dbReference>
<comment type="caution">
    <text evidence="9">The sequence shown here is derived from an EMBL/GenBank/DDBJ whole genome shotgun (WGS) entry which is preliminary data.</text>
</comment>
<reference evidence="9" key="1">
    <citation type="journal article" date="2021" name="PeerJ">
        <title>Extensive microbial diversity within the chicken gut microbiome revealed by metagenomics and culture.</title>
        <authorList>
            <person name="Gilroy R."/>
            <person name="Ravi A."/>
            <person name="Getino M."/>
            <person name="Pursley I."/>
            <person name="Horton D.L."/>
            <person name="Alikhan N.F."/>
            <person name="Baker D."/>
            <person name="Gharbi K."/>
            <person name="Hall N."/>
            <person name="Watson M."/>
            <person name="Adriaenssens E.M."/>
            <person name="Foster-Nyarko E."/>
            <person name="Jarju S."/>
            <person name="Secka A."/>
            <person name="Antonio M."/>
            <person name="Oren A."/>
            <person name="Chaudhuri R.R."/>
            <person name="La Ragione R."/>
            <person name="Hildebrand F."/>
            <person name="Pallen M.J."/>
        </authorList>
    </citation>
    <scope>NUCLEOTIDE SEQUENCE</scope>
    <source>
        <strain evidence="9">CHK179-28034</strain>
    </source>
</reference>
<comment type="catalytic activity">
    <reaction evidence="3">
        <text>GTP + ATP = guanosine 3'-diphosphate 5'-triphosphate + AMP</text>
        <dbReference type="Rhea" id="RHEA:22088"/>
        <dbReference type="ChEBI" id="CHEBI:30616"/>
        <dbReference type="ChEBI" id="CHEBI:37565"/>
        <dbReference type="ChEBI" id="CHEBI:142410"/>
        <dbReference type="ChEBI" id="CHEBI:456215"/>
        <dbReference type="EC" id="2.7.6.5"/>
    </reaction>
</comment>
<dbReference type="Gene3D" id="3.10.20.30">
    <property type="match status" value="1"/>
</dbReference>
<dbReference type="Pfam" id="PF04607">
    <property type="entry name" value="RelA_SpoT"/>
    <property type="match status" value="1"/>
</dbReference>
<dbReference type="Gene3D" id="3.30.460.10">
    <property type="entry name" value="Beta Polymerase, domain 2"/>
    <property type="match status" value="1"/>
</dbReference>
<sequence>MDAQKQRVSRMQKEISQPKDFTDPGVLHDRLIKAIRQYHPSTDLSMVEKAYHLAYKAHEGQKRKSGEPYIIHPLCVGIILAELELDKETIVAGILHDVVEDTDYTLEDITREFNEEVALLVDGVTKLGQLSYSHDKMDIQAENLRKMFLAMAKDIRVILIKLADRLHNMRTLQYMKPEKQKEKARETMDIYAPIAHRLGISKIKTELDDLSLKYLEPEIYAELEEKLNSNKEERKAFIESIIEEVKNHIGEAGIRAEVDGRVKHLFSIYKKMRNQHKTLDQIYDIFAVRIKVETVRDCYAALGVIHEMYKPIPGRFKDYIAMPKENMYQSLHTTLIGSSGTPFEIQIRTFEMHRTAEYGIAAHWKYKEGGGNINKEEEKLSWLRQILEWQQDMSDNKEFLAMLKTDLDLFAEQVYCFTPRGDVKTLPAGSVPIDFAYMIHTAVGNKMVGARVNGRQVPIDYKIQNGDRVEIITSQNSNGPSRDWLSIVKSSQAKTKINQWFKSQFKEENILKGRELIDKYSKARGIVLSDYMKPEFQKKCMQKYGLKTWDSVLAAVGHGGLKEGQVVNKLVEEYEKVHKKQMTDQEALMEISEKNKSEKRPAQTRKKSGITVKGIHDLSVRFSKCCSPVPGDEIIGFVTRGRGISIHRTDCVNILCMPESDRARLIDAEWEVDAVEKSGELYLTEICLYAHNRTGILLDISKIFMELKVDLKTVNIKTSKQELATISLSFEISGIEELNHIIKKLRNVESVIDIERSAG</sequence>
<dbReference type="GO" id="GO:0008728">
    <property type="term" value="F:GTP diphosphokinase activity"/>
    <property type="evidence" value="ECO:0007669"/>
    <property type="project" value="UniProtKB-EC"/>
</dbReference>
<evidence type="ECO:0000313" key="10">
    <source>
        <dbReference type="Proteomes" id="UP000824049"/>
    </source>
</evidence>
<feature type="domain" description="ACT" evidence="6">
    <location>
        <begin position="685"/>
        <end position="759"/>
    </location>
</feature>
<dbReference type="EC" id="2.7.6.5" evidence="2"/>
<name>A0A9D2EP56_9FIRM</name>
<dbReference type="PANTHER" id="PTHR21262:SF31">
    <property type="entry name" value="GTP PYROPHOSPHOKINASE"/>
    <property type="match status" value="1"/>
</dbReference>
<dbReference type="PROSITE" id="PS51880">
    <property type="entry name" value="TGS"/>
    <property type="match status" value="1"/>
</dbReference>
<protein>
    <recommendedName>
        <fullName evidence="2">GTP diphosphokinase</fullName>
        <ecNumber evidence="2">2.7.6.5</ecNumber>
    </recommendedName>
</protein>
<dbReference type="InterPro" id="IPR002912">
    <property type="entry name" value="ACT_dom"/>
</dbReference>
<dbReference type="Proteomes" id="UP000824049">
    <property type="component" value="Unassembled WGS sequence"/>
</dbReference>
<dbReference type="CDD" id="cd05399">
    <property type="entry name" value="NT_Rel-Spo_like"/>
    <property type="match status" value="1"/>
</dbReference>
<dbReference type="AlphaFoldDB" id="A0A9D2EP56"/>
<dbReference type="InterPro" id="IPR043519">
    <property type="entry name" value="NT_sf"/>
</dbReference>
<accession>A0A9D2EP56</accession>
<dbReference type="CDD" id="cd00077">
    <property type="entry name" value="HDc"/>
    <property type="match status" value="1"/>
</dbReference>
<dbReference type="FunFam" id="3.30.460.10:FF:000001">
    <property type="entry name" value="GTP pyrophosphokinase RelA"/>
    <property type="match status" value="1"/>
</dbReference>
<dbReference type="InterPro" id="IPR003607">
    <property type="entry name" value="HD/PDEase_dom"/>
</dbReference>
<evidence type="ECO:0000259" key="6">
    <source>
        <dbReference type="PROSITE" id="PS51671"/>
    </source>
</evidence>
<dbReference type="PANTHER" id="PTHR21262">
    <property type="entry name" value="GUANOSINE-3',5'-BIS DIPHOSPHATE 3'-PYROPHOSPHOHYDROLASE"/>
    <property type="match status" value="1"/>
</dbReference>
<organism evidence="9 10">
    <name type="scientific">Candidatus Anaerobutyricum stercoris</name>
    <dbReference type="NCBI Taxonomy" id="2838457"/>
    <lineage>
        <taxon>Bacteria</taxon>
        <taxon>Bacillati</taxon>
        <taxon>Bacillota</taxon>
        <taxon>Clostridia</taxon>
        <taxon>Lachnospirales</taxon>
        <taxon>Lachnospiraceae</taxon>
        <taxon>Anaerobutyricum</taxon>
    </lineage>
</organism>
<evidence type="ECO:0000313" key="9">
    <source>
        <dbReference type="EMBL" id="HIZ40847.1"/>
    </source>
</evidence>
<dbReference type="NCBIfam" id="TIGR00691">
    <property type="entry name" value="spoT_relA"/>
    <property type="match status" value="1"/>
</dbReference>
<gene>
    <name evidence="9" type="ORF">H9968_13195</name>
</gene>
<dbReference type="SUPFAM" id="SSF109604">
    <property type="entry name" value="HD-domain/PDEase-like"/>
    <property type="match status" value="1"/>
</dbReference>
<dbReference type="InterPro" id="IPR012676">
    <property type="entry name" value="TGS-like"/>
</dbReference>
<evidence type="ECO:0000256" key="4">
    <source>
        <dbReference type="RuleBase" id="RU003847"/>
    </source>
</evidence>
<evidence type="ECO:0000256" key="5">
    <source>
        <dbReference type="SAM" id="MobiDB-lite"/>
    </source>
</evidence>
<evidence type="ECO:0000256" key="2">
    <source>
        <dbReference type="ARBA" id="ARBA00013251"/>
    </source>
</evidence>
<evidence type="ECO:0000256" key="1">
    <source>
        <dbReference type="ARBA" id="ARBA00004976"/>
    </source>
</evidence>
<dbReference type="Pfam" id="PF13328">
    <property type="entry name" value="HD_4"/>
    <property type="match status" value="1"/>
</dbReference>
<dbReference type="InterPro" id="IPR004095">
    <property type="entry name" value="TGS"/>
</dbReference>
<dbReference type="Gene3D" id="3.30.70.260">
    <property type="match status" value="1"/>
</dbReference>
<dbReference type="PROSITE" id="PS51831">
    <property type="entry name" value="HD"/>
    <property type="match status" value="1"/>
</dbReference>
<proteinExistence type="inferred from homology"/>
<dbReference type="SUPFAM" id="SSF81271">
    <property type="entry name" value="TGS-like"/>
    <property type="match status" value="1"/>
</dbReference>
<feature type="domain" description="HD" evidence="7">
    <location>
        <begin position="69"/>
        <end position="169"/>
    </location>
</feature>
<comment type="pathway">
    <text evidence="1">Purine metabolism; ppGpp biosynthesis; ppGpp from GTP: step 1/2.</text>
</comment>
<dbReference type="CDD" id="cd04876">
    <property type="entry name" value="ACT_RelA-SpoT"/>
    <property type="match status" value="1"/>
</dbReference>
<dbReference type="GO" id="GO:0015969">
    <property type="term" value="P:guanosine tetraphosphate metabolic process"/>
    <property type="evidence" value="ECO:0007669"/>
    <property type="project" value="InterPro"/>
</dbReference>
<dbReference type="InterPro" id="IPR004811">
    <property type="entry name" value="RelA/Spo_fam"/>
</dbReference>
<evidence type="ECO:0000259" key="7">
    <source>
        <dbReference type="PROSITE" id="PS51831"/>
    </source>
</evidence>
<dbReference type="Pfam" id="PF19296">
    <property type="entry name" value="RelA_AH_RIS"/>
    <property type="match status" value="1"/>
</dbReference>
<dbReference type="Pfam" id="PF02824">
    <property type="entry name" value="TGS"/>
    <property type="match status" value="1"/>
</dbReference>
<dbReference type="Pfam" id="PF13291">
    <property type="entry name" value="ACT_4"/>
    <property type="match status" value="1"/>
</dbReference>
<comment type="similarity">
    <text evidence="4">Belongs to the relA/spoT family.</text>
</comment>
<dbReference type="InterPro" id="IPR033655">
    <property type="entry name" value="TGS_RelA/SpoT"/>
</dbReference>
<dbReference type="InterPro" id="IPR012675">
    <property type="entry name" value="Beta-grasp_dom_sf"/>
</dbReference>
<dbReference type="SMART" id="SM00954">
    <property type="entry name" value="RelA_SpoT"/>
    <property type="match status" value="1"/>
</dbReference>
<dbReference type="GO" id="GO:0005886">
    <property type="term" value="C:plasma membrane"/>
    <property type="evidence" value="ECO:0007669"/>
    <property type="project" value="TreeGrafter"/>
</dbReference>
<dbReference type="CDD" id="cd01668">
    <property type="entry name" value="TGS_RSH"/>
    <property type="match status" value="1"/>
</dbReference>
<dbReference type="FunFam" id="3.10.20.30:FF:000002">
    <property type="entry name" value="GTP pyrophosphokinase (RelA/SpoT)"/>
    <property type="match status" value="1"/>
</dbReference>
<evidence type="ECO:0000259" key="8">
    <source>
        <dbReference type="PROSITE" id="PS51880"/>
    </source>
</evidence>
<dbReference type="InterPro" id="IPR007685">
    <property type="entry name" value="RelA_SpoT"/>
</dbReference>